<dbReference type="EMBL" id="CP020814">
    <property type="protein sequence ID" value="ARK30782.1"/>
    <property type="molecule type" value="Genomic_DNA"/>
</dbReference>
<protein>
    <recommendedName>
        <fullName evidence="3">RiboL-PSP-HEPN domain-containing protein</fullName>
    </recommendedName>
</protein>
<dbReference type="Proteomes" id="UP000193006">
    <property type="component" value="Chromosome"/>
</dbReference>
<keyword evidence="2" id="KW-1185">Reference proteome</keyword>
<dbReference type="AlphaFoldDB" id="A0A1X9MJL1"/>
<gene>
    <name evidence="1" type="ORF">BkAM31D_13575</name>
</gene>
<evidence type="ECO:0008006" key="3">
    <source>
        <dbReference type="Google" id="ProtNLM"/>
    </source>
</evidence>
<sequence length="213" mass="25358">MSSYVIMTNRQMDKKLTIYYPIEQYKEYAELIETHLSKKSQWFADEAKKLSPEEYEEFETFYSDDWYNHRFVYSQTHRKSLFNTIYSFLEKTLLNICQKQDKSNKSLVKYSDINGKGIDKSRTYLTKVIGINIPQTDWEILKSYQSIRNSLAHNDGENISQNDKIPPAIRKVESIRIENDRIKLDPEACEKFLDKIENFLSNIHDQCYSTEKE</sequence>
<name>A0A1X9MJL1_9BACI</name>
<dbReference type="KEGG" id="bkw:BkAM31D_13575"/>
<accession>A0A1X9MJL1</accession>
<reference evidence="1 2" key="1">
    <citation type="submission" date="2017-04" db="EMBL/GenBank/DDBJ databases">
        <title>Bacillus krulwichiae AM31D Genome sequencing and assembly.</title>
        <authorList>
            <person name="Krulwich T.A."/>
            <person name="Anastor L."/>
            <person name="Ehrlich R."/>
            <person name="Ehrlich G.D."/>
            <person name="Janto B."/>
        </authorList>
    </citation>
    <scope>NUCLEOTIDE SEQUENCE [LARGE SCALE GENOMIC DNA]</scope>
    <source>
        <strain evidence="1 2">AM31D</strain>
    </source>
</reference>
<evidence type="ECO:0000313" key="1">
    <source>
        <dbReference type="EMBL" id="ARK30782.1"/>
    </source>
</evidence>
<proteinExistence type="predicted"/>
<evidence type="ECO:0000313" key="2">
    <source>
        <dbReference type="Proteomes" id="UP000193006"/>
    </source>
</evidence>
<dbReference type="RefSeq" id="WP_066149640.1">
    <property type="nucleotide sequence ID" value="NZ_CP020814.1"/>
</dbReference>
<organism evidence="1 2">
    <name type="scientific">Halalkalibacter krulwichiae</name>
    <dbReference type="NCBI Taxonomy" id="199441"/>
    <lineage>
        <taxon>Bacteria</taxon>
        <taxon>Bacillati</taxon>
        <taxon>Bacillota</taxon>
        <taxon>Bacilli</taxon>
        <taxon>Bacillales</taxon>
        <taxon>Bacillaceae</taxon>
        <taxon>Halalkalibacter</taxon>
    </lineage>
</organism>